<comment type="caution">
    <text evidence="1">The sequence shown here is derived from an EMBL/GenBank/DDBJ whole genome shotgun (WGS) entry which is preliminary data.</text>
</comment>
<sequence length="118" mass="12805">MSFDLAVLAMSAPADLSSAHQMFESCTAAEHAEGEIDERITLFYEQLRAVFPDSGSEAARSESPWMSTPLEVGIDHVIMRVGSGPVGTTAIETVLDLASRNELAVYDPQSDDVYLPDR</sequence>
<keyword evidence="2" id="KW-1185">Reference proteome</keyword>
<proteinExistence type="predicted"/>
<protein>
    <submittedName>
        <fullName evidence="1">Uncharacterized protein</fullName>
    </submittedName>
</protein>
<dbReference type="RefSeq" id="WP_345402490.1">
    <property type="nucleotide sequence ID" value="NZ_BAABHG010000014.1"/>
</dbReference>
<evidence type="ECO:0000313" key="1">
    <source>
        <dbReference type="EMBL" id="MFD2460018.1"/>
    </source>
</evidence>
<reference evidence="2" key="1">
    <citation type="journal article" date="2019" name="Int. J. Syst. Evol. Microbiol.">
        <title>The Global Catalogue of Microorganisms (GCM) 10K type strain sequencing project: providing services to taxonomists for standard genome sequencing and annotation.</title>
        <authorList>
            <consortium name="The Broad Institute Genomics Platform"/>
            <consortium name="The Broad Institute Genome Sequencing Center for Infectious Disease"/>
            <person name="Wu L."/>
            <person name="Ma J."/>
        </authorList>
    </citation>
    <scope>NUCLEOTIDE SEQUENCE [LARGE SCALE GENOMIC DNA]</scope>
    <source>
        <strain evidence="2">CGMCC 4.7643</strain>
    </source>
</reference>
<dbReference type="EMBL" id="JBHUKU010000007">
    <property type="protein sequence ID" value="MFD2460018.1"/>
    <property type="molecule type" value="Genomic_DNA"/>
</dbReference>
<name>A0ABW5GET5_9PSEU</name>
<dbReference type="Proteomes" id="UP001597419">
    <property type="component" value="Unassembled WGS sequence"/>
</dbReference>
<evidence type="ECO:0000313" key="2">
    <source>
        <dbReference type="Proteomes" id="UP001597419"/>
    </source>
</evidence>
<accession>A0ABW5GET5</accession>
<gene>
    <name evidence="1" type="ORF">ACFSYJ_15505</name>
</gene>
<organism evidence="1 2">
    <name type="scientific">Amycolatopsis samaneae</name>
    <dbReference type="NCBI Taxonomy" id="664691"/>
    <lineage>
        <taxon>Bacteria</taxon>
        <taxon>Bacillati</taxon>
        <taxon>Actinomycetota</taxon>
        <taxon>Actinomycetes</taxon>
        <taxon>Pseudonocardiales</taxon>
        <taxon>Pseudonocardiaceae</taxon>
        <taxon>Amycolatopsis</taxon>
    </lineage>
</organism>